<sequence>MGRAGCLLNFLTADWPGAQLKVLSVSRSLVFPIVLETSRITKNGNDFFGGAYGKNDSSGGG</sequence>
<evidence type="ECO:0000313" key="1">
    <source>
        <dbReference type="EMBL" id="OAM91936.1"/>
    </source>
</evidence>
<evidence type="ECO:0000313" key="2">
    <source>
        <dbReference type="Proteomes" id="UP000078486"/>
    </source>
</evidence>
<organism evidence="1 2">
    <name type="scientific">Termitidicoccus mucosus</name>
    <dbReference type="NCBI Taxonomy" id="1184151"/>
    <lineage>
        <taxon>Bacteria</taxon>
        <taxon>Pseudomonadati</taxon>
        <taxon>Verrucomicrobiota</taxon>
        <taxon>Opitutia</taxon>
        <taxon>Opitutales</taxon>
        <taxon>Opitutaceae</taxon>
        <taxon>Termitidicoccus</taxon>
    </lineage>
</organism>
<dbReference type="AlphaFoldDB" id="A0A178IRR6"/>
<proteinExistence type="predicted"/>
<gene>
    <name evidence="1" type="ORF">AW736_26085</name>
</gene>
<dbReference type="EMBL" id="LRRQ01000002">
    <property type="protein sequence ID" value="OAM91936.1"/>
    <property type="molecule type" value="Genomic_DNA"/>
</dbReference>
<reference evidence="1 2" key="1">
    <citation type="submission" date="2016-01" db="EMBL/GenBank/DDBJ databases">
        <title>High potential of lignocellulose degradation of a new Verrucomicrobia species.</title>
        <authorList>
            <person name="Wang Y."/>
            <person name="Shi Y."/>
            <person name="Qiu Z."/>
            <person name="Liu S."/>
            <person name="Yang H."/>
        </authorList>
    </citation>
    <scope>NUCLEOTIDE SEQUENCE [LARGE SCALE GENOMIC DNA]</scope>
    <source>
        <strain evidence="1 2">TSB47</strain>
    </source>
</reference>
<dbReference type="Proteomes" id="UP000078486">
    <property type="component" value="Unassembled WGS sequence"/>
</dbReference>
<keyword evidence="2" id="KW-1185">Reference proteome</keyword>
<comment type="caution">
    <text evidence="1">The sequence shown here is derived from an EMBL/GenBank/DDBJ whole genome shotgun (WGS) entry which is preliminary data.</text>
</comment>
<accession>A0A178IRR6</accession>
<protein>
    <submittedName>
        <fullName evidence="1">Uncharacterized protein</fullName>
    </submittedName>
</protein>
<name>A0A178IRR6_9BACT</name>